<dbReference type="Proteomes" id="UP000053577">
    <property type="component" value="Unassembled WGS sequence"/>
</dbReference>
<dbReference type="PATRIC" id="fig|61435.5.peg.1740"/>
<sequence length="80" mass="9647">MSIEPSEEDKKAIEIARKFNIRLGTLKCTVFDLFEHGYLCHEVKFILNNSIGDPYDKIIYKRETIRMYYSEWKSKKQQMH</sequence>
<organism evidence="1 2">
    <name type="scientific">Dehalococcoides mccartyi</name>
    <dbReference type="NCBI Taxonomy" id="61435"/>
    <lineage>
        <taxon>Bacteria</taxon>
        <taxon>Bacillati</taxon>
        <taxon>Chloroflexota</taxon>
        <taxon>Dehalococcoidia</taxon>
        <taxon>Dehalococcoidales</taxon>
        <taxon>Dehalococcoidaceae</taxon>
        <taxon>Dehalococcoides</taxon>
    </lineage>
</organism>
<accession>A0A0V8M0P9</accession>
<dbReference type="RefSeq" id="WP_012984059.1">
    <property type="nucleotide sequence ID" value="NZ_CP019968.1"/>
</dbReference>
<dbReference type="GeneID" id="23672725"/>
<protein>
    <submittedName>
        <fullName evidence="1">Uncharacterized protein</fullName>
    </submittedName>
</protein>
<gene>
    <name evidence="1" type="ORF">DA01_08835</name>
</gene>
<evidence type="ECO:0000313" key="2">
    <source>
        <dbReference type="Proteomes" id="UP000053577"/>
    </source>
</evidence>
<dbReference type="AlphaFoldDB" id="A0A0V8M0P9"/>
<evidence type="ECO:0000313" key="1">
    <source>
        <dbReference type="EMBL" id="KSV17363.1"/>
    </source>
</evidence>
<dbReference type="EMBL" id="JGYD01000023">
    <property type="protein sequence ID" value="KSV17363.1"/>
    <property type="molecule type" value="Genomic_DNA"/>
</dbReference>
<comment type="caution">
    <text evidence="1">The sequence shown here is derived from an EMBL/GenBank/DDBJ whole genome shotgun (WGS) entry which is preliminary data.</text>
</comment>
<reference evidence="1 2" key="1">
    <citation type="journal article" date="2015" name="Sci. Rep.">
        <title>A comparative genomics and reductive dehalogenase gene transcription study of two chloroethene-respiring bacteria, Dehalococcoides mccartyi strains MB and 11a.</title>
        <authorList>
            <person name="Low A."/>
            <person name="Shen Z."/>
            <person name="Cheng D."/>
            <person name="Rogers M.J."/>
            <person name="Lee P.K."/>
            <person name="He J."/>
        </authorList>
    </citation>
    <scope>NUCLEOTIDE SEQUENCE [LARGE SCALE GENOMIC DNA]</scope>
    <source>
        <strain evidence="1 2">MB</strain>
    </source>
</reference>
<proteinExistence type="predicted"/>
<name>A0A0V8M0P9_9CHLR</name>